<sequence>MNTPAKRSQKQRLIEYEHDMKLIMLALGLDRTTAKAIIKNYEKYIVNWLGTREIPIITAAMAARLLIRAVYPNDDIDGL</sequence>
<evidence type="ECO:0000313" key="1">
    <source>
        <dbReference type="EMBL" id="MDC2829068.1"/>
    </source>
</evidence>
<reference evidence="1" key="1">
    <citation type="submission" date="2023-01" db="EMBL/GenBank/DDBJ databases">
        <title>Genome analysis of 13 Lactobacillus isolated from gut of wild boar.</title>
        <authorList>
            <person name="Papp P."/>
            <person name="Libisch B."/>
            <person name="Nagy T."/>
            <person name="Olasz F."/>
        </authorList>
    </citation>
    <scope>NUCLEOTIDE SEQUENCE</scope>
    <source>
        <strain evidence="1">F146</strain>
    </source>
</reference>
<organism evidence="1 2">
    <name type="scientific">Limosilactobacillus mucosae</name>
    <name type="common">Lactobacillus mucosae</name>
    <dbReference type="NCBI Taxonomy" id="97478"/>
    <lineage>
        <taxon>Bacteria</taxon>
        <taxon>Bacillati</taxon>
        <taxon>Bacillota</taxon>
        <taxon>Bacilli</taxon>
        <taxon>Lactobacillales</taxon>
        <taxon>Lactobacillaceae</taxon>
        <taxon>Limosilactobacillus</taxon>
    </lineage>
</organism>
<dbReference type="Proteomes" id="UP001220670">
    <property type="component" value="Unassembled WGS sequence"/>
</dbReference>
<dbReference type="AlphaFoldDB" id="A0AAJ1HS98"/>
<proteinExistence type="predicted"/>
<dbReference type="EMBL" id="JAQONE010000005">
    <property type="protein sequence ID" value="MDC2829068.1"/>
    <property type="molecule type" value="Genomic_DNA"/>
</dbReference>
<protein>
    <submittedName>
        <fullName evidence="1">Uncharacterized protein</fullName>
    </submittedName>
</protein>
<evidence type="ECO:0000313" key="2">
    <source>
        <dbReference type="Proteomes" id="UP001220670"/>
    </source>
</evidence>
<name>A0AAJ1HS98_LIMMU</name>
<accession>A0AAJ1HS98</accession>
<dbReference type="RefSeq" id="WP_272225728.1">
    <property type="nucleotide sequence ID" value="NZ_JAQONE010000005.1"/>
</dbReference>
<gene>
    <name evidence="1" type="ORF">PO250_01795</name>
</gene>
<comment type="caution">
    <text evidence="1">The sequence shown here is derived from an EMBL/GenBank/DDBJ whole genome shotgun (WGS) entry which is preliminary data.</text>
</comment>